<dbReference type="UniPathway" id="UPA00136">
    <property type="reaction ID" value="UER00199"/>
</dbReference>
<evidence type="ECO:0000256" key="2">
    <source>
        <dbReference type="ARBA" id="ARBA00007274"/>
    </source>
</evidence>
<feature type="domain" description="Serine acetyltransferase N-terminal" evidence="10">
    <location>
        <begin position="9"/>
        <end position="111"/>
    </location>
</feature>
<reference evidence="12" key="1">
    <citation type="submission" date="2015-10" db="EMBL/GenBank/DDBJ databases">
        <authorList>
            <person name="Gilbert D.G."/>
        </authorList>
    </citation>
    <scope>NUCLEOTIDE SEQUENCE</scope>
    <source>
        <strain evidence="12">Phyl III-seqv23</strain>
    </source>
</reference>
<dbReference type="Gene3D" id="1.10.3130.10">
    <property type="entry name" value="serine acetyltransferase, domain 1"/>
    <property type="match status" value="1"/>
</dbReference>
<dbReference type="NCBIfam" id="NF041874">
    <property type="entry name" value="EPS_EpsC"/>
    <property type="match status" value="1"/>
</dbReference>
<dbReference type="InterPro" id="IPR053376">
    <property type="entry name" value="Serine_acetyltransferase"/>
</dbReference>
<dbReference type="EMBL" id="CP025742">
    <property type="protein sequence ID" value="AYA49514.1"/>
    <property type="molecule type" value="Genomic_DNA"/>
</dbReference>
<evidence type="ECO:0000259" key="10">
    <source>
        <dbReference type="SMART" id="SM00971"/>
    </source>
</evidence>
<dbReference type="GO" id="GO:0005737">
    <property type="term" value="C:cytoplasm"/>
    <property type="evidence" value="ECO:0007669"/>
    <property type="project" value="InterPro"/>
</dbReference>
<dbReference type="CDD" id="cd03354">
    <property type="entry name" value="LbH_SAT"/>
    <property type="match status" value="1"/>
</dbReference>
<dbReference type="Pfam" id="PF00132">
    <property type="entry name" value="Hexapep"/>
    <property type="match status" value="1"/>
</dbReference>
<dbReference type="SMART" id="SM00971">
    <property type="entry name" value="SATase_N"/>
    <property type="match status" value="1"/>
</dbReference>
<protein>
    <recommendedName>
        <fullName evidence="4">Serine acetyltransferase</fullName>
        <ecNumber evidence="3">2.3.1.30</ecNumber>
    </recommendedName>
</protein>
<dbReference type="AlphaFoldDB" id="A0A0S4VAB7"/>
<dbReference type="PROSITE" id="PS00101">
    <property type="entry name" value="HEXAPEP_TRANSFERASES"/>
    <property type="match status" value="1"/>
</dbReference>
<dbReference type="Pfam" id="PF06426">
    <property type="entry name" value="SATase_N"/>
    <property type="match status" value="1"/>
</dbReference>
<keyword evidence="6 12" id="KW-0808">Transferase</keyword>
<proteinExistence type="inferred from homology"/>
<evidence type="ECO:0000256" key="1">
    <source>
        <dbReference type="ARBA" id="ARBA00004876"/>
    </source>
</evidence>
<dbReference type="EC" id="2.3.1.30" evidence="3"/>
<dbReference type="InterPro" id="IPR042122">
    <property type="entry name" value="Ser_AcTrfase_N_sf"/>
</dbReference>
<evidence type="ECO:0000256" key="4">
    <source>
        <dbReference type="ARBA" id="ARBA00018522"/>
    </source>
</evidence>
<sequence>MSQDQLPEWFELRGALERMASEGTLLKSVVDRFLNQPRFEGALSILLADQLASARASAAQLLPVIEQAYRDHAELSRLAVSDMRATMERDPATDCLSTVFLFSKGFHALEAYRVAHHYWCAGRQGTALLLSHACSCLLGVDIHPAAKIGAAVMFDHASGIVIGETAEIGDEATLLHGVTLGGNGRHRCDRHPKIGAGTFIGAHASIIGNIRIGKDSIIGAGAVVLADVPDNSVAVGVPAKGKARERKPDAEFQPVLAAAGVAGSPSPVFLD</sequence>
<comment type="catalytic activity">
    <reaction evidence="9">
        <text>L-serine + acetyl-CoA = O-acetyl-L-serine + CoA</text>
        <dbReference type="Rhea" id="RHEA:24560"/>
        <dbReference type="ChEBI" id="CHEBI:33384"/>
        <dbReference type="ChEBI" id="CHEBI:57287"/>
        <dbReference type="ChEBI" id="CHEBI:57288"/>
        <dbReference type="ChEBI" id="CHEBI:58340"/>
        <dbReference type="EC" id="2.3.1.30"/>
    </reaction>
</comment>
<evidence type="ECO:0000313" key="11">
    <source>
        <dbReference type="EMBL" id="AYA49514.1"/>
    </source>
</evidence>
<evidence type="ECO:0000256" key="9">
    <source>
        <dbReference type="ARBA" id="ARBA00049486"/>
    </source>
</evidence>
<comment type="pathway">
    <text evidence="1">Amino-acid biosynthesis; L-cysteine biosynthesis; L-cysteine from L-serine: step 1/2.</text>
</comment>
<evidence type="ECO:0000313" key="12">
    <source>
        <dbReference type="EMBL" id="CUV31563.1"/>
    </source>
</evidence>
<evidence type="ECO:0000256" key="6">
    <source>
        <dbReference type="ARBA" id="ARBA00022679"/>
    </source>
</evidence>
<dbReference type="InterPro" id="IPR045304">
    <property type="entry name" value="LbH_SAT"/>
</dbReference>
<dbReference type="EMBL" id="LN899824">
    <property type="protein sequence ID" value="CUV31563.1"/>
    <property type="molecule type" value="Genomic_DNA"/>
</dbReference>
<dbReference type="GO" id="GO:0006535">
    <property type="term" value="P:cysteine biosynthetic process from serine"/>
    <property type="evidence" value="ECO:0007669"/>
    <property type="project" value="InterPro"/>
</dbReference>
<reference evidence="13" key="3">
    <citation type="submission" date="2018-01" db="EMBL/GenBank/DDBJ databases">
        <title>Raltonia solanacearum P824 infects blueberry.</title>
        <authorList>
            <person name="Bocsanczy A.M."/>
            <person name="Norman D.J."/>
        </authorList>
    </citation>
    <scope>NUCLEOTIDE SEQUENCE [LARGE SCALE GENOMIC DNA]</scope>
    <source>
        <strain evidence="13">P824</strain>
    </source>
</reference>
<organism evidence="12">
    <name type="scientific">Ralstonia solanacearum</name>
    <name type="common">Pseudomonas solanacearum</name>
    <dbReference type="NCBI Taxonomy" id="305"/>
    <lineage>
        <taxon>Bacteria</taxon>
        <taxon>Pseudomonadati</taxon>
        <taxon>Pseudomonadota</taxon>
        <taxon>Betaproteobacteria</taxon>
        <taxon>Burkholderiales</taxon>
        <taxon>Burkholderiaceae</taxon>
        <taxon>Ralstonia</taxon>
        <taxon>Ralstonia solanacearum species complex</taxon>
    </lineage>
</organism>
<evidence type="ECO:0000256" key="7">
    <source>
        <dbReference type="ARBA" id="ARBA00022737"/>
    </source>
</evidence>
<keyword evidence="8 12" id="KW-0012">Acyltransferase</keyword>
<dbReference type="InterPro" id="IPR001451">
    <property type="entry name" value="Hexapep"/>
</dbReference>
<dbReference type="FunFam" id="2.160.10.10:FF:000002">
    <property type="entry name" value="Serine acetyltransferase"/>
    <property type="match status" value="1"/>
</dbReference>
<name>A0A0S4VAB7_RALSL</name>
<dbReference type="Proteomes" id="UP000262427">
    <property type="component" value="Chromosome MP"/>
</dbReference>
<dbReference type="InterPro" id="IPR018357">
    <property type="entry name" value="Hexapep_transf_CS"/>
</dbReference>
<dbReference type="InterPro" id="IPR010493">
    <property type="entry name" value="Ser_AcTrfase_N"/>
</dbReference>
<evidence type="ECO:0000256" key="8">
    <source>
        <dbReference type="ARBA" id="ARBA00023315"/>
    </source>
</evidence>
<reference evidence="11" key="2">
    <citation type="submission" date="2018-01" db="EMBL/GenBank/DDBJ databases">
        <title>Ralstonia pseudosolanacearum P824 infects blueberry.</title>
        <authorList>
            <person name="Bocsanczy A.M."/>
            <person name="Norman D.J."/>
        </authorList>
    </citation>
    <scope>NUCLEOTIDE SEQUENCE</scope>
    <source>
        <strain evidence="11">P824</strain>
    </source>
</reference>
<evidence type="ECO:0000313" key="13">
    <source>
        <dbReference type="Proteomes" id="UP000262427"/>
    </source>
</evidence>
<dbReference type="InterPro" id="IPR011004">
    <property type="entry name" value="Trimer_LpxA-like_sf"/>
</dbReference>
<evidence type="ECO:0000256" key="3">
    <source>
        <dbReference type="ARBA" id="ARBA00013266"/>
    </source>
</evidence>
<dbReference type="PANTHER" id="PTHR42811">
    <property type="entry name" value="SERINE ACETYLTRANSFERASE"/>
    <property type="match status" value="1"/>
</dbReference>
<evidence type="ECO:0000256" key="5">
    <source>
        <dbReference type="ARBA" id="ARBA00022605"/>
    </source>
</evidence>
<dbReference type="Gene3D" id="2.160.10.10">
    <property type="entry name" value="Hexapeptide repeat proteins"/>
    <property type="match status" value="1"/>
</dbReference>
<keyword evidence="7" id="KW-0677">Repeat</keyword>
<dbReference type="GO" id="GO:0009001">
    <property type="term" value="F:serine O-acetyltransferase activity"/>
    <property type="evidence" value="ECO:0007669"/>
    <property type="project" value="UniProtKB-EC"/>
</dbReference>
<comment type="similarity">
    <text evidence="2">Belongs to the transferase hexapeptide repeat family.</text>
</comment>
<gene>
    <name evidence="12" type="primary">cysE</name>
    <name evidence="11" type="ORF">RSP824_24530</name>
    <name evidence="12" type="ORF">RUN1985_v1_920080</name>
</gene>
<keyword evidence="5" id="KW-0028">Amino-acid biosynthesis</keyword>
<accession>A0A0S4VAB7</accession>
<dbReference type="SUPFAM" id="SSF51161">
    <property type="entry name" value="Trimeric LpxA-like enzymes"/>
    <property type="match status" value="1"/>
</dbReference>